<comment type="catalytic activity">
    <reaction evidence="1">
        <text>ATP + H2O = ADP + phosphate + H(+)</text>
        <dbReference type="Rhea" id="RHEA:13065"/>
        <dbReference type="ChEBI" id="CHEBI:15377"/>
        <dbReference type="ChEBI" id="CHEBI:15378"/>
        <dbReference type="ChEBI" id="CHEBI:30616"/>
        <dbReference type="ChEBI" id="CHEBI:43474"/>
        <dbReference type="ChEBI" id="CHEBI:456216"/>
        <dbReference type="EC" id="5.6.2.3"/>
    </reaction>
</comment>
<dbReference type="GO" id="GO:0005524">
    <property type="term" value="F:ATP binding"/>
    <property type="evidence" value="ECO:0007669"/>
    <property type="project" value="UniProtKB-KW"/>
</dbReference>
<keyword evidence="1" id="KW-0233">DNA recombination</keyword>
<dbReference type="GO" id="GO:0000723">
    <property type="term" value="P:telomere maintenance"/>
    <property type="evidence" value="ECO:0007669"/>
    <property type="project" value="InterPro"/>
</dbReference>
<comment type="caution">
    <text evidence="3">The sequence shown here is derived from an EMBL/GenBank/DDBJ whole genome shotgun (WGS) entry which is preliminary data.</text>
</comment>
<dbReference type="OrthoDB" id="7698369at2759"/>
<comment type="similarity">
    <text evidence="1">Belongs to the helicase family.</text>
</comment>
<keyword evidence="1" id="KW-0378">Hydrolase</keyword>
<protein>
    <recommendedName>
        <fullName evidence="1">ATP-dependent DNA helicase</fullName>
        <ecNumber evidence="1">5.6.2.3</ecNumber>
    </recommendedName>
</protein>
<reference evidence="3" key="1">
    <citation type="submission" date="2020-07" db="EMBL/GenBank/DDBJ databases">
        <title>Multicomponent nature underlies the extraordinary mechanical properties of spider dragline silk.</title>
        <authorList>
            <person name="Kono N."/>
            <person name="Nakamura H."/>
            <person name="Mori M."/>
            <person name="Yoshida Y."/>
            <person name="Ohtoshi R."/>
            <person name="Malay A.D."/>
            <person name="Moran D.A.P."/>
            <person name="Tomita M."/>
            <person name="Numata K."/>
            <person name="Arakawa K."/>
        </authorList>
    </citation>
    <scope>NUCLEOTIDE SEQUENCE</scope>
</reference>
<proteinExistence type="inferred from homology"/>
<dbReference type="GO" id="GO:0016787">
    <property type="term" value="F:hydrolase activity"/>
    <property type="evidence" value="ECO:0007669"/>
    <property type="project" value="UniProtKB-KW"/>
</dbReference>
<dbReference type="InterPro" id="IPR027417">
    <property type="entry name" value="P-loop_NTPase"/>
</dbReference>
<evidence type="ECO:0000313" key="4">
    <source>
        <dbReference type="Proteomes" id="UP000887116"/>
    </source>
</evidence>
<gene>
    <name evidence="3" type="primary">Acey_s1114.g3627</name>
    <name evidence="3" type="ORF">TNCT_566441</name>
</gene>
<dbReference type="AlphaFoldDB" id="A0A8X6GRU9"/>
<sequence>MRLPLINKDDTLVAVWRLLNFPIHQRYPTVVHLAVHLEGGQRVHYEPEQPPAHLTDPPPNTTLTAFFYLCKTYPLAKTLLYSEVLDIFAGMPVKREAFHTRLLLHHVRGPISFEDLKTVIVRGEDGDILEIKPCSTYTEACQVLGLLEDDSHWYKATEEAAVSQSPAQLRNLFAILVAVCGLNKPITLWENHKEDMTEDILHQARRNNPTETIEYSDDLINNTLLILEDKILSIIGHTLALYGLPEPVHDQPELTSKDVLRETSYDVQALRAYMAANVPDQQQAFIAVTGMIGSESGGIFFLDAPGGTGKTFLPNLLLYFVRKEKDMAVAVASPGIAATLLAGGRTANSAFKLPLDLARSDSATCNICTGTGQGHVLKTCKLIVWDVATMSHRNAFHALDKTLQDLRGSSAIMGGATVVLAGQFANKLLQIGDGKVPEDPSTGLIIMPCGQIVNSPDELLFKVYPKIRQNFKDQDWLSHRAILASRNDVVEKLNVIIQKQLPGKEYAYKVTDPDAIKARREESSDVEEEDSHEQKVIYKFVITVNNYNCCGVHGWGFFPPEREIFPLP</sequence>
<keyword evidence="1 3" id="KW-0347">Helicase</keyword>
<evidence type="ECO:0000256" key="1">
    <source>
        <dbReference type="RuleBase" id="RU363044"/>
    </source>
</evidence>
<dbReference type="EC" id="5.6.2.3" evidence="1"/>
<evidence type="ECO:0000313" key="3">
    <source>
        <dbReference type="EMBL" id="GFR07595.1"/>
    </source>
</evidence>
<name>A0A8X6GRU9_TRICU</name>
<keyword evidence="1" id="KW-0227">DNA damage</keyword>
<evidence type="ECO:0000259" key="2">
    <source>
        <dbReference type="Pfam" id="PF05970"/>
    </source>
</evidence>
<organism evidence="3 4">
    <name type="scientific">Trichonephila clavata</name>
    <name type="common">Joro spider</name>
    <name type="synonym">Nephila clavata</name>
    <dbReference type="NCBI Taxonomy" id="2740835"/>
    <lineage>
        <taxon>Eukaryota</taxon>
        <taxon>Metazoa</taxon>
        <taxon>Ecdysozoa</taxon>
        <taxon>Arthropoda</taxon>
        <taxon>Chelicerata</taxon>
        <taxon>Arachnida</taxon>
        <taxon>Araneae</taxon>
        <taxon>Araneomorphae</taxon>
        <taxon>Entelegynae</taxon>
        <taxon>Araneoidea</taxon>
        <taxon>Nephilidae</taxon>
        <taxon>Trichonephila</taxon>
    </lineage>
</organism>
<keyword evidence="1" id="KW-0547">Nucleotide-binding</keyword>
<dbReference type="Pfam" id="PF05970">
    <property type="entry name" value="PIF1"/>
    <property type="match status" value="1"/>
</dbReference>
<dbReference type="GO" id="GO:0006281">
    <property type="term" value="P:DNA repair"/>
    <property type="evidence" value="ECO:0007669"/>
    <property type="project" value="UniProtKB-KW"/>
</dbReference>
<accession>A0A8X6GRU9</accession>
<dbReference type="PANTHER" id="PTHR10492:SF92">
    <property type="entry name" value="ATP-DEPENDENT DNA HELICASE"/>
    <property type="match status" value="1"/>
</dbReference>
<comment type="cofactor">
    <cofactor evidence="1">
        <name>Mg(2+)</name>
        <dbReference type="ChEBI" id="CHEBI:18420"/>
    </cofactor>
</comment>
<keyword evidence="1" id="KW-0067">ATP-binding</keyword>
<dbReference type="GO" id="GO:0043139">
    <property type="term" value="F:5'-3' DNA helicase activity"/>
    <property type="evidence" value="ECO:0007669"/>
    <property type="project" value="UniProtKB-EC"/>
</dbReference>
<keyword evidence="1" id="KW-0234">DNA repair</keyword>
<dbReference type="GO" id="GO:0006310">
    <property type="term" value="P:DNA recombination"/>
    <property type="evidence" value="ECO:0007669"/>
    <property type="project" value="UniProtKB-KW"/>
</dbReference>
<feature type="domain" description="DNA helicase Pif1-like DEAD-box helicase" evidence="2">
    <location>
        <begin position="280"/>
        <end position="426"/>
    </location>
</feature>
<dbReference type="PANTHER" id="PTHR10492">
    <property type="match status" value="1"/>
</dbReference>
<keyword evidence="4" id="KW-1185">Reference proteome</keyword>
<dbReference type="SUPFAM" id="SSF52540">
    <property type="entry name" value="P-loop containing nucleoside triphosphate hydrolases"/>
    <property type="match status" value="1"/>
</dbReference>
<dbReference type="EMBL" id="BMAO01026183">
    <property type="protein sequence ID" value="GFR07595.1"/>
    <property type="molecule type" value="Genomic_DNA"/>
</dbReference>
<dbReference type="InterPro" id="IPR010285">
    <property type="entry name" value="DNA_helicase_pif1-like_DEAD"/>
</dbReference>
<dbReference type="Proteomes" id="UP000887116">
    <property type="component" value="Unassembled WGS sequence"/>
</dbReference>
<dbReference type="Gene3D" id="3.40.50.300">
    <property type="entry name" value="P-loop containing nucleotide triphosphate hydrolases"/>
    <property type="match status" value="1"/>
</dbReference>